<gene>
    <name evidence="7" type="ORF">C900_04175</name>
</gene>
<evidence type="ECO:0000256" key="3">
    <source>
        <dbReference type="ARBA" id="ARBA00022723"/>
    </source>
</evidence>
<protein>
    <submittedName>
        <fullName evidence="7">Fatty acid alpha hydroxylase, cytochrome P450</fullName>
    </submittedName>
</protein>
<dbReference type="STRING" id="1237149.C900_04175"/>
<evidence type="ECO:0000313" key="8">
    <source>
        <dbReference type="Proteomes" id="UP000011135"/>
    </source>
</evidence>
<comment type="similarity">
    <text evidence="1">Belongs to the cytochrome P450 family.</text>
</comment>
<evidence type="ECO:0000256" key="6">
    <source>
        <dbReference type="PIRSR" id="PIRSR602401-1"/>
    </source>
</evidence>
<evidence type="ECO:0000256" key="1">
    <source>
        <dbReference type="ARBA" id="ARBA00010617"/>
    </source>
</evidence>
<dbReference type="InterPro" id="IPR050705">
    <property type="entry name" value="Cytochrome_P450_3A"/>
</dbReference>
<dbReference type="PATRIC" id="fig|1237149.3.peg.458"/>
<accession>L8JYT0</accession>
<comment type="caution">
    <text evidence="7">The sequence shown here is derived from an EMBL/GenBank/DDBJ whole genome shotgun (WGS) entry which is preliminary data.</text>
</comment>
<evidence type="ECO:0000256" key="5">
    <source>
        <dbReference type="ARBA" id="ARBA00023004"/>
    </source>
</evidence>
<dbReference type="PANTHER" id="PTHR24302:SF15">
    <property type="entry name" value="FATTY-ACID PEROXYGENASE"/>
    <property type="match status" value="1"/>
</dbReference>
<dbReference type="eggNOG" id="COG2124">
    <property type="taxonomic scope" value="Bacteria"/>
</dbReference>
<feature type="binding site" description="axial binding residue" evidence="6">
    <location>
        <position position="383"/>
    </location>
    <ligand>
        <name>heme</name>
        <dbReference type="ChEBI" id="CHEBI:30413"/>
    </ligand>
    <ligandPart>
        <name>Fe</name>
        <dbReference type="ChEBI" id="CHEBI:18248"/>
    </ligandPart>
</feature>
<keyword evidence="2 6" id="KW-0349">Heme</keyword>
<evidence type="ECO:0000256" key="4">
    <source>
        <dbReference type="ARBA" id="ARBA00023002"/>
    </source>
</evidence>
<keyword evidence="8" id="KW-1185">Reference proteome</keyword>
<evidence type="ECO:0000313" key="7">
    <source>
        <dbReference type="EMBL" id="ELR73323.1"/>
    </source>
</evidence>
<dbReference type="PANTHER" id="PTHR24302">
    <property type="entry name" value="CYTOCHROME P450 FAMILY 3"/>
    <property type="match status" value="1"/>
</dbReference>
<dbReference type="GO" id="GO:0016705">
    <property type="term" value="F:oxidoreductase activity, acting on paired donors, with incorporation or reduction of molecular oxygen"/>
    <property type="evidence" value="ECO:0007669"/>
    <property type="project" value="InterPro"/>
</dbReference>
<keyword evidence="4" id="KW-0560">Oxidoreductase</keyword>
<name>L8JYT0_9BACT</name>
<dbReference type="Gene3D" id="1.10.630.10">
    <property type="entry name" value="Cytochrome P450"/>
    <property type="match status" value="1"/>
</dbReference>
<comment type="cofactor">
    <cofactor evidence="6">
        <name>heme</name>
        <dbReference type="ChEBI" id="CHEBI:30413"/>
    </cofactor>
</comment>
<dbReference type="PRINTS" id="PR00463">
    <property type="entry name" value="EP450I"/>
</dbReference>
<dbReference type="GO" id="GO:0004497">
    <property type="term" value="F:monooxygenase activity"/>
    <property type="evidence" value="ECO:0007669"/>
    <property type="project" value="InterPro"/>
</dbReference>
<organism evidence="7 8">
    <name type="scientific">Fulvivirga imtechensis AK7</name>
    <dbReference type="NCBI Taxonomy" id="1237149"/>
    <lineage>
        <taxon>Bacteria</taxon>
        <taxon>Pseudomonadati</taxon>
        <taxon>Bacteroidota</taxon>
        <taxon>Cytophagia</taxon>
        <taxon>Cytophagales</taxon>
        <taxon>Fulvivirgaceae</taxon>
        <taxon>Fulvivirga</taxon>
    </lineage>
</organism>
<evidence type="ECO:0000256" key="2">
    <source>
        <dbReference type="ARBA" id="ARBA00022617"/>
    </source>
</evidence>
<proteinExistence type="inferred from homology"/>
<dbReference type="EMBL" id="AMZN01000006">
    <property type="protein sequence ID" value="ELR73323.1"/>
    <property type="molecule type" value="Genomic_DNA"/>
</dbReference>
<dbReference type="GO" id="GO:0020037">
    <property type="term" value="F:heme binding"/>
    <property type="evidence" value="ECO:0007669"/>
    <property type="project" value="InterPro"/>
</dbReference>
<keyword evidence="3 6" id="KW-0479">Metal-binding</keyword>
<reference evidence="7 8" key="1">
    <citation type="submission" date="2012-12" db="EMBL/GenBank/DDBJ databases">
        <title>Genome assembly of Fulvivirga imtechensis AK7.</title>
        <authorList>
            <person name="Nupur N."/>
            <person name="Khatri I."/>
            <person name="Kumar R."/>
            <person name="Subramanian S."/>
            <person name="Pinnaka A."/>
        </authorList>
    </citation>
    <scope>NUCLEOTIDE SEQUENCE [LARGE SCALE GENOMIC DNA]</scope>
    <source>
        <strain evidence="7 8">AK7</strain>
    </source>
</reference>
<dbReference type="Proteomes" id="UP000011135">
    <property type="component" value="Unassembled WGS sequence"/>
</dbReference>
<dbReference type="CDD" id="cd11067">
    <property type="entry name" value="CYP152"/>
    <property type="match status" value="1"/>
</dbReference>
<keyword evidence="5 6" id="KW-0408">Iron</keyword>
<dbReference type="GO" id="GO:0005506">
    <property type="term" value="F:iron ion binding"/>
    <property type="evidence" value="ECO:0007669"/>
    <property type="project" value="InterPro"/>
</dbReference>
<dbReference type="InterPro" id="IPR001128">
    <property type="entry name" value="Cyt_P450"/>
</dbReference>
<sequence length="439" mass="50366">MLNEHGLNIYKSGLFFFKGLIIMTTIPKDKAIDSTPALLSDGYNFIGNRCDELGTDVFETRLMMKKVICMRGEEAARVFYDTDRFNRKKAAPKRLQKTLFGEGGVQGIDGESHKNRKELFMSLMSADSIRQLLGMIGQEWELAIKKWSTLKEVILLNETEEILCRAVCRWAGVPLKDSKVSKRTKQISSMITSAGEIALDHYKGRRNRKKAEKWISGLINKVRSGKIIPGEQSALAVFAQHRDRDGNRLDERVAAVEILNVLRPTVAIGRFIVFIAHALYIYPEYRDKLLQQPEMSEWFVQEVRRVYPFFPFAAARVKKDFEWNGIHFPKGRRVLLDLYGTNHHAGTWDDPEVFRPERFKHWNGSPYNFIPQGGGDHNTNHRCAGEWATIETMKLALDYIVKKMRYNVPQQDLTIDMSNFPAIPESRFVITNVNSVSST</sequence>
<dbReference type="SUPFAM" id="SSF48264">
    <property type="entry name" value="Cytochrome P450"/>
    <property type="match status" value="1"/>
</dbReference>
<dbReference type="AlphaFoldDB" id="L8JYT0"/>
<dbReference type="Pfam" id="PF00067">
    <property type="entry name" value="p450"/>
    <property type="match status" value="1"/>
</dbReference>
<dbReference type="InterPro" id="IPR036396">
    <property type="entry name" value="Cyt_P450_sf"/>
</dbReference>
<dbReference type="InterPro" id="IPR002401">
    <property type="entry name" value="Cyt_P450_E_grp-I"/>
</dbReference>